<dbReference type="SUPFAM" id="SSF111331">
    <property type="entry name" value="NAD kinase/diacylglycerol kinase-like"/>
    <property type="match status" value="1"/>
</dbReference>
<evidence type="ECO:0000313" key="4">
    <source>
        <dbReference type="EMBL" id="QNE90123.1"/>
    </source>
</evidence>
<dbReference type="InterPro" id="IPR017438">
    <property type="entry name" value="ATP-NAD_kinase_N"/>
</dbReference>
<evidence type="ECO:0000313" key="5">
    <source>
        <dbReference type="Proteomes" id="UP000515743"/>
    </source>
</evidence>
<dbReference type="InterPro" id="IPR016064">
    <property type="entry name" value="NAD/diacylglycerol_kinase_sf"/>
</dbReference>
<dbReference type="PROSITE" id="PS50146">
    <property type="entry name" value="DAGK"/>
    <property type="match status" value="1"/>
</dbReference>
<proteinExistence type="inferred from homology"/>
<comment type="cofactor">
    <cofactor evidence="1">
        <name>Mg(2+)</name>
        <dbReference type="ChEBI" id="CHEBI:18420"/>
    </cofactor>
</comment>
<dbReference type="AlphaFoldDB" id="A0A7G7CRA7"/>
<keyword evidence="4" id="KW-0418">Kinase</keyword>
<accession>A0A7G7CRA7</accession>
<reference evidence="4 5" key="1">
    <citation type="submission" date="2020-07" db="EMBL/GenBank/DDBJ databases">
        <title>Complete genome and description of Corynebacterium incognita strain Marseille-Q3630 sp. nov.</title>
        <authorList>
            <person name="Boxberger M."/>
        </authorList>
    </citation>
    <scope>NUCLEOTIDE SEQUENCE [LARGE SCALE GENOMIC DNA]</scope>
    <source>
        <strain evidence="4 5">Marseille-Q3630</strain>
    </source>
</reference>
<dbReference type="GO" id="GO:0004143">
    <property type="term" value="F:ATP-dependent diacylglycerol kinase activity"/>
    <property type="evidence" value="ECO:0007669"/>
    <property type="project" value="TreeGrafter"/>
</dbReference>
<dbReference type="PANTHER" id="PTHR12358">
    <property type="entry name" value="SPHINGOSINE KINASE"/>
    <property type="match status" value="1"/>
</dbReference>
<evidence type="ECO:0000256" key="2">
    <source>
        <dbReference type="ARBA" id="ARBA00005983"/>
    </source>
</evidence>
<dbReference type="Pfam" id="PF00781">
    <property type="entry name" value="DAGK_cat"/>
    <property type="match status" value="1"/>
</dbReference>
<protein>
    <submittedName>
        <fullName evidence="4">Diacylglycerol kinase family lipid kinase</fullName>
    </submittedName>
</protein>
<dbReference type="InterPro" id="IPR001206">
    <property type="entry name" value="Diacylglycerol_kinase_cat_dom"/>
</dbReference>
<dbReference type="InterPro" id="IPR050187">
    <property type="entry name" value="Lipid_Phosphate_FormReg"/>
</dbReference>
<dbReference type="PANTHER" id="PTHR12358:SF106">
    <property type="entry name" value="LIPID KINASE YEGS"/>
    <property type="match status" value="1"/>
</dbReference>
<dbReference type="Proteomes" id="UP000515743">
    <property type="component" value="Chromosome"/>
</dbReference>
<dbReference type="GO" id="GO:0005886">
    <property type="term" value="C:plasma membrane"/>
    <property type="evidence" value="ECO:0007669"/>
    <property type="project" value="TreeGrafter"/>
</dbReference>
<gene>
    <name evidence="4" type="ORF">H0194_03765</name>
</gene>
<dbReference type="SMART" id="SM00046">
    <property type="entry name" value="DAGKc"/>
    <property type="match status" value="1"/>
</dbReference>
<feature type="domain" description="DAGKc" evidence="3">
    <location>
        <begin position="1"/>
        <end position="144"/>
    </location>
</feature>
<keyword evidence="4" id="KW-0808">Transferase</keyword>
<comment type="similarity">
    <text evidence="2">Belongs to the diacylglycerol/lipid kinase family.</text>
</comment>
<name>A0A7G7CRA7_9CORY</name>
<evidence type="ECO:0000259" key="3">
    <source>
        <dbReference type="PROSITE" id="PS50146"/>
    </source>
</evidence>
<dbReference type="Gene3D" id="3.40.50.10330">
    <property type="entry name" value="Probable inorganic polyphosphate/atp-NAD kinase, domain 1"/>
    <property type="match status" value="1"/>
</dbReference>
<evidence type="ECO:0000256" key="1">
    <source>
        <dbReference type="ARBA" id="ARBA00001946"/>
    </source>
</evidence>
<dbReference type="RefSeq" id="WP_185176496.1">
    <property type="nucleotide sequence ID" value="NZ_CP059404.1"/>
</dbReference>
<keyword evidence="5" id="KW-1185">Reference proteome</keyword>
<dbReference type="Gene3D" id="2.60.200.40">
    <property type="match status" value="1"/>
</dbReference>
<dbReference type="EMBL" id="CP059404">
    <property type="protein sequence ID" value="QNE90123.1"/>
    <property type="molecule type" value="Genomic_DNA"/>
</dbReference>
<organism evidence="4 5">
    <name type="scientific">Corynebacterium incognita</name>
    <dbReference type="NCBI Taxonomy" id="2754725"/>
    <lineage>
        <taxon>Bacteria</taxon>
        <taxon>Bacillati</taxon>
        <taxon>Actinomycetota</taxon>
        <taxon>Actinomycetes</taxon>
        <taxon>Mycobacteriales</taxon>
        <taxon>Corynebacteriaceae</taxon>
        <taxon>Corynebacterium</taxon>
    </lineage>
</organism>
<dbReference type="KEGG" id="cik:H0194_03765"/>
<sequence>MRVLLIANPNSTTQDAGLFRQIIPVLRSVPGLKMLVKYTAYPGHAEILCRGLTRADYDAVIAVGGDGTVNEVVNGLLGPAGDTEAAGGAARTADVPTLAVIPTGSANVFVRALGFPATPLEATHVLAHIMERDLRRTIRLGTWDSRWFAVNAGFGIDADVLARVDRAREKGFAATPLRYLNIAVKAYFRSRNNPPQIAVTAHNAEGESLNATNVPLLFASNTNPWTFLGPMPVVTNPRNSFDKGLGLFGITSLSGMPGLAGMLYLVGWANNGIVGRYAQDLILQFDDATSVTLECKEPQRFQADGESEGKHKAVRLRSVPDALEVFAPKDPRPPHERGVSEMLRDLFRL</sequence>